<sequence length="203" mass="21908">MNRPQNNLPLQLTGLVGREREISEVERLLRNTRLLTLTGPGGSGKTRLALAGAWGLVDEYEDGTWLVELAPLSDPELVPQVVASVLSVREAPGTTLVDTVRAHLQAREALLVLDNCEHLGEACTSLARALLRACPDLRVLATSREALGVEGETLFDVPPLSLPDPAARRPQAASRSTRPRDCSSSGRGPSGQALRPRSETRWP</sequence>
<protein>
    <recommendedName>
        <fullName evidence="2">Novel STAND NTPase 1 domain-containing protein</fullName>
    </recommendedName>
</protein>
<dbReference type="PANTHER" id="PTHR47691:SF3">
    <property type="entry name" value="HTH-TYPE TRANSCRIPTIONAL REGULATOR RV0890C-RELATED"/>
    <property type="match status" value="1"/>
</dbReference>
<dbReference type="AlphaFoldDB" id="A0A6J4RDW7"/>
<dbReference type="InterPro" id="IPR027417">
    <property type="entry name" value="P-loop_NTPase"/>
</dbReference>
<organism evidence="3">
    <name type="scientific">uncultured Rubrobacteraceae bacterium</name>
    <dbReference type="NCBI Taxonomy" id="349277"/>
    <lineage>
        <taxon>Bacteria</taxon>
        <taxon>Bacillati</taxon>
        <taxon>Actinomycetota</taxon>
        <taxon>Rubrobacteria</taxon>
        <taxon>Rubrobacterales</taxon>
        <taxon>Rubrobacteraceae</taxon>
        <taxon>environmental samples</taxon>
    </lineage>
</organism>
<dbReference type="Gene3D" id="3.40.50.300">
    <property type="entry name" value="P-loop containing nucleotide triphosphate hydrolases"/>
    <property type="match status" value="1"/>
</dbReference>
<feature type="domain" description="Novel STAND NTPase 1" evidence="2">
    <location>
        <begin position="16"/>
        <end position="144"/>
    </location>
</feature>
<dbReference type="PANTHER" id="PTHR47691">
    <property type="entry name" value="REGULATOR-RELATED"/>
    <property type="match status" value="1"/>
</dbReference>
<feature type="compositionally biased region" description="Low complexity" evidence="1">
    <location>
        <begin position="163"/>
        <end position="176"/>
    </location>
</feature>
<name>A0A6J4RDW7_9ACTN</name>
<proteinExistence type="predicted"/>
<dbReference type="SUPFAM" id="SSF52540">
    <property type="entry name" value="P-loop containing nucleoside triphosphate hydrolases"/>
    <property type="match status" value="1"/>
</dbReference>
<dbReference type="EMBL" id="CADCVF010000072">
    <property type="protein sequence ID" value="CAA9466350.1"/>
    <property type="molecule type" value="Genomic_DNA"/>
</dbReference>
<dbReference type="InterPro" id="IPR049052">
    <property type="entry name" value="nSTAND1"/>
</dbReference>
<evidence type="ECO:0000259" key="2">
    <source>
        <dbReference type="Pfam" id="PF20703"/>
    </source>
</evidence>
<dbReference type="Pfam" id="PF20703">
    <property type="entry name" value="nSTAND1"/>
    <property type="match status" value="1"/>
</dbReference>
<evidence type="ECO:0000256" key="1">
    <source>
        <dbReference type="SAM" id="MobiDB-lite"/>
    </source>
</evidence>
<evidence type="ECO:0000313" key="3">
    <source>
        <dbReference type="EMBL" id="CAA9466350.1"/>
    </source>
</evidence>
<feature type="region of interest" description="Disordered" evidence="1">
    <location>
        <begin position="158"/>
        <end position="203"/>
    </location>
</feature>
<reference evidence="3" key="1">
    <citation type="submission" date="2020-02" db="EMBL/GenBank/DDBJ databases">
        <authorList>
            <person name="Meier V. D."/>
        </authorList>
    </citation>
    <scope>NUCLEOTIDE SEQUENCE</scope>
    <source>
        <strain evidence="3">AVDCRST_MAG58</strain>
    </source>
</reference>
<accession>A0A6J4RDW7</accession>
<gene>
    <name evidence="3" type="ORF">AVDCRST_MAG58-3528</name>
</gene>